<dbReference type="RefSeq" id="WP_145032014.1">
    <property type="nucleotide sequence ID" value="NZ_CP036271.1"/>
</dbReference>
<dbReference type="Proteomes" id="UP000315700">
    <property type="component" value="Chromosome"/>
</dbReference>
<evidence type="ECO:0000313" key="3">
    <source>
        <dbReference type="EMBL" id="QDT55766.1"/>
    </source>
</evidence>
<evidence type="ECO:0000256" key="2">
    <source>
        <dbReference type="SAM" id="Phobius"/>
    </source>
</evidence>
<protein>
    <submittedName>
        <fullName evidence="3">PepSY-associated TM helix</fullName>
    </submittedName>
</protein>
<feature type="transmembrane region" description="Helical" evidence="2">
    <location>
        <begin position="408"/>
        <end position="434"/>
    </location>
</feature>
<feature type="region of interest" description="Disordered" evidence="1">
    <location>
        <begin position="1"/>
        <end position="27"/>
    </location>
</feature>
<dbReference type="PANTHER" id="PTHR34219">
    <property type="entry name" value="IRON-REGULATED INNER MEMBRANE PROTEIN-RELATED"/>
    <property type="match status" value="1"/>
</dbReference>
<dbReference type="InParanoid" id="A0A517SI13"/>
<dbReference type="AlphaFoldDB" id="A0A517SI13"/>
<keyword evidence="2" id="KW-0812">Transmembrane</keyword>
<dbReference type="PANTHER" id="PTHR34219:SF1">
    <property type="entry name" value="PEPSY DOMAIN-CONTAINING PROTEIN"/>
    <property type="match status" value="1"/>
</dbReference>
<dbReference type="KEGG" id="ccos:Pan44_38140"/>
<dbReference type="OrthoDB" id="111691at2"/>
<organism evidence="3 4">
    <name type="scientific">Caulifigura coniformis</name>
    <dbReference type="NCBI Taxonomy" id="2527983"/>
    <lineage>
        <taxon>Bacteria</taxon>
        <taxon>Pseudomonadati</taxon>
        <taxon>Planctomycetota</taxon>
        <taxon>Planctomycetia</taxon>
        <taxon>Planctomycetales</taxon>
        <taxon>Planctomycetaceae</taxon>
        <taxon>Caulifigura</taxon>
    </lineage>
</organism>
<keyword evidence="2" id="KW-1133">Transmembrane helix</keyword>
<feature type="transmembrane region" description="Helical" evidence="2">
    <location>
        <begin position="366"/>
        <end position="387"/>
    </location>
</feature>
<keyword evidence="2" id="KW-0472">Membrane</keyword>
<gene>
    <name evidence="3" type="ORF">Pan44_38140</name>
</gene>
<feature type="compositionally biased region" description="Basic and acidic residues" evidence="1">
    <location>
        <begin position="8"/>
        <end position="20"/>
    </location>
</feature>
<dbReference type="InterPro" id="IPR005625">
    <property type="entry name" value="PepSY-ass_TM"/>
</dbReference>
<proteinExistence type="predicted"/>
<dbReference type="Pfam" id="PF03929">
    <property type="entry name" value="PepSY_TM"/>
    <property type="match status" value="1"/>
</dbReference>
<name>A0A517SI13_9PLAN</name>
<evidence type="ECO:0000256" key="1">
    <source>
        <dbReference type="SAM" id="MobiDB-lite"/>
    </source>
</evidence>
<keyword evidence="4" id="KW-1185">Reference proteome</keyword>
<reference evidence="3 4" key="1">
    <citation type="submission" date="2019-02" db="EMBL/GenBank/DDBJ databases">
        <title>Deep-cultivation of Planctomycetes and their phenomic and genomic characterization uncovers novel biology.</title>
        <authorList>
            <person name="Wiegand S."/>
            <person name="Jogler M."/>
            <person name="Boedeker C."/>
            <person name="Pinto D."/>
            <person name="Vollmers J."/>
            <person name="Rivas-Marin E."/>
            <person name="Kohn T."/>
            <person name="Peeters S.H."/>
            <person name="Heuer A."/>
            <person name="Rast P."/>
            <person name="Oberbeckmann S."/>
            <person name="Bunk B."/>
            <person name="Jeske O."/>
            <person name="Meyerdierks A."/>
            <person name="Storesund J.E."/>
            <person name="Kallscheuer N."/>
            <person name="Luecker S."/>
            <person name="Lage O.M."/>
            <person name="Pohl T."/>
            <person name="Merkel B.J."/>
            <person name="Hornburger P."/>
            <person name="Mueller R.-W."/>
            <person name="Bruemmer F."/>
            <person name="Labrenz M."/>
            <person name="Spormann A.M."/>
            <person name="Op den Camp H."/>
            <person name="Overmann J."/>
            <person name="Amann R."/>
            <person name="Jetten M.S.M."/>
            <person name="Mascher T."/>
            <person name="Medema M.H."/>
            <person name="Devos D.P."/>
            <person name="Kaster A.-K."/>
            <person name="Ovreas L."/>
            <person name="Rohde M."/>
            <person name="Galperin M.Y."/>
            <person name="Jogler C."/>
        </authorList>
    </citation>
    <scope>NUCLEOTIDE SEQUENCE [LARGE SCALE GENOMIC DNA]</scope>
    <source>
        <strain evidence="3 4">Pan44</strain>
    </source>
</reference>
<dbReference type="EMBL" id="CP036271">
    <property type="protein sequence ID" value="QDT55766.1"/>
    <property type="molecule type" value="Genomic_DNA"/>
</dbReference>
<feature type="transmembrane region" description="Helical" evidence="2">
    <location>
        <begin position="41"/>
        <end position="64"/>
    </location>
</feature>
<evidence type="ECO:0000313" key="4">
    <source>
        <dbReference type="Proteomes" id="UP000315700"/>
    </source>
</evidence>
<sequence length="447" mass="49734">MSTSETRIASERTVRADAETPRPGQPQLSENTYRTVWRWHLYAGLLVAPILIWGAVTGALYVFVDEIEAWLDPDALYVAEEGERKPFVELLETARAEARGDLLHSFSVNPDPRRTVSFFVASPHERSRSIYVNPYTAAVTGVHHIHSGFFPLVRTLHRTLYMGTVGRVLMELTCSWGIVLLLTGVYLWWPRKQSRPKGGTAGVWRIRTASTRVLLRDLHAVIGVYLAPVSIVVLLTGLFFTQVWGTGYRLALLKSGSIPRVVLDLPKTTHPENSPRLSLDRIVEIACAKSPPGLVSIDFPQEPDDTIRVTAGTVEDPSRRALFAIDPVDGTTMLHSDWQSGSPLLKLYTLAYPLHVGSIFGLPTKILATLSCLALVSSTVTGVWMWWRKRPGGSFSIPRRPVGRRVRSACIAFMVLSGIVLPLAGISFLLMASLDWVWQRRRRPASP</sequence>
<accession>A0A517SI13</accession>
<feature type="transmembrane region" description="Helical" evidence="2">
    <location>
        <begin position="168"/>
        <end position="189"/>
    </location>
</feature>
<feature type="transmembrane region" description="Helical" evidence="2">
    <location>
        <begin position="222"/>
        <end position="244"/>
    </location>
</feature>